<dbReference type="Proteomes" id="UP000321635">
    <property type="component" value="Unassembled WGS sequence"/>
</dbReference>
<name>A0A511XAU1_9PROT</name>
<comment type="caution">
    <text evidence="2">The sequence shown here is derived from an EMBL/GenBank/DDBJ whole genome shotgun (WGS) entry which is preliminary data.</text>
</comment>
<feature type="transmembrane region" description="Helical" evidence="1">
    <location>
        <begin position="43"/>
        <end position="61"/>
    </location>
</feature>
<sequence>MATFHKPTSGTEWATLVLAVVVVLLGLPLLIMGAELVALGGSWYYVLFGAAIIAGGVLMLLGRTLGAFVYLAAWLVTWPWAFWEAGLDGWALLPRLFGPTLVAIAVALTIPVLQRIERSTVTRGGVA</sequence>
<feature type="transmembrane region" description="Helical" evidence="1">
    <location>
        <begin position="68"/>
        <end position="86"/>
    </location>
</feature>
<organism evidence="2 3">
    <name type="scientific">Acetobacter nitrogenifigens DSM 23921 = NBRC 105050</name>
    <dbReference type="NCBI Taxonomy" id="1120919"/>
    <lineage>
        <taxon>Bacteria</taxon>
        <taxon>Pseudomonadati</taxon>
        <taxon>Pseudomonadota</taxon>
        <taxon>Alphaproteobacteria</taxon>
        <taxon>Acetobacterales</taxon>
        <taxon>Acetobacteraceae</taxon>
        <taxon>Acetobacter</taxon>
    </lineage>
</organism>
<protein>
    <recommendedName>
        <fullName evidence="4">Glycerol dehydrogenase</fullName>
    </recommendedName>
</protein>
<evidence type="ECO:0000313" key="3">
    <source>
        <dbReference type="Proteomes" id="UP000321635"/>
    </source>
</evidence>
<keyword evidence="1" id="KW-0472">Membrane</keyword>
<keyword evidence="1" id="KW-0812">Transmembrane</keyword>
<dbReference type="EMBL" id="BJYF01000009">
    <property type="protein sequence ID" value="GEN60001.1"/>
    <property type="molecule type" value="Genomic_DNA"/>
</dbReference>
<proteinExistence type="predicted"/>
<accession>A0A511XAU1</accession>
<evidence type="ECO:0008006" key="4">
    <source>
        <dbReference type="Google" id="ProtNLM"/>
    </source>
</evidence>
<dbReference type="OrthoDB" id="7027411at2"/>
<dbReference type="RefSeq" id="WP_026397580.1">
    <property type="nucleotide sequence ID" value="NZ_AUBI01000004.1"/>
</dbReference>
<feature type="transmembrane region" description="Helical" evidence="1">
    <location>
        <begin position="92"/>
        <end position="113"/>
    </location>
</feature>
<evidence type="ECO:0000256" key="1">
    <source>
        <dbReference type="SAM" id="Phobius"/>
    </source>
</evidence>
<reference evidence="2 3" key="1">
    <citation type="submission" date="2019-07" db="EMBL/GenBank/DDBJ databases">
        <title>Whole genome shotgun sequence of Acetobacter nitrogenifigens NBRC 105050.</title>
        <authorList>
            <person name="Hosoyama A."/>
            <person name="Uohara A."/>
            <person name="Ohji S."/>
            <person name="Ichikawa N."/>
        </authorList>
    </citation>
    <scope>NUCLEOTIDE SEQUENCE [LARGE SCALE GENOMIC DNA]</scope>
    <source>
        <strain evidence="2 3">NBRC 105050</strain>
    </source>
</reference>
<feature type="transmembrane region" description="Helical" evidence="1">
    <location>
        <begin position="12"/>
        <end position="31"/>
    </location>
</feature>
<evidence type="ECO:0000313" key="2">
    <source>
        <dbReference type="EMBL" id="GEN60001.1"/>
    </source>
</evidence>
<dbReference type="STRING" id="1120919.GCA_000429165_01548"/>
<gene>
    <name evidence="2" type="ORF">ANI02nite_18850</name>
</gene>
<dbReference type="AlphaFoldDB" id="A0A511XAU1"/>
<keyword evidence="1" id="KW-1133">Transmembrane helix</keyword>
<keyword evidence="3" id="KW-1185">Reference proteome</keyword>